<comment type="similarity">
    <text evidence="5">Belongs to the SAT4 family.</text>
</comment>
<reference evidence="9" key="1">
    <citation type="submission" date="2016-02" db="EMBL/GenBank/DDBJ databases">
        <title>Draft genome sequence of Microdochium bolleyi, a fungal endophyte of beachgrass.</title>
        <authorList>
            <consortium name="DOE Joint Genome Institute"/>
            <person name="David A.S."/>
            <person name="May G."/>
            <person name="Haridas S."/>
            <person name="Lim J."/>
            <person name="Wang M."/>
            <person name="Labutti K."/>
            <person name="Lipzen A."/>
            <person name="Barry K."/>
            <person name="Grigoriev I.V."/>
        </authorList>
    </citation>
    <scope>NUCLEOTIDE SEQUENCE [LARGE SCALE GENOMIC DNA]</scope>
    <source>
        <strain evidence="9">J235TASD1</strain>
    </source>
</reference>
<evidence type="ECO:0000256" key="5">
    <source>
        <dbReference type="ARBA" id="ARBA00038359"/>
    </source>
</evidence>
<comment type="subcellular location">
    <subcellularLocation>
        <location evidence="1">Membrane</location>
        <topology evidence="1">Multi-pass membrane protein</topology>
    </subcellularLocation>
</comment>
<evidence type="ECO:0000256" key="3">
    <source>
        <dbReference type="ARBA" id="ARBA00022989"/>
    </source>
</evidence>
<dbReference type="AlphaFoldDB" id="A0A136IJ24"/>
<gene>
    <name evidence="8" type="ORF">Micbo1qcDRAFT_210308</name>
</gene>
<dbReference type="PANTHER" id="PTHR33048">
    <property type="entry name" value="PTH11-LIKE INTEGRAL MEMBRANE PROTEIN (AFU_ORTHOLOGUE AFUA_5G11245)"/>
    <property type="match status" value="1"/>
</dbReference>
<feature type="domain" description="Rhodopsin" evidence="7">
    <location>
        <begin position="48"/>
        <end position="144"/>
    </location>
</feature>
<dbReference type="OrthoDB" id="5413793at2759"/>
<keyword evidence="2 6" id="KW-0812">Transmembrane</keyword>
<protein>
    <recommendedName>
        <fullName evidence="7">Rhodopsin domain-containing protein</fullName>
    </recommendedName>
</protein>
<dbReference type="InParanoid" id="A0A136IJ24"/>
<evidence type="ECO:0000313" key="9">
    <source>
        <dbReference type="Proteomes" id="UP000070501"/>
    </source>
</evidence>
<evidence type="ECO:0000256" key="2">
    <source>
        <dbReference type="ARBA" id="ARBA00022692"/>
    </source>
</evidence>
<feature type="transmembrane region" description="Helical" evidence="6">
    <location>
        <begin position="37"/>
        <end position="57"/>
    </location>
</feature>
<dbReference type="GO" id="GO:0016020">
    <property type="term" value="C:membrane"/>
    <property type="evidence" value="ECO:0007669"/>
    <property type="project" value="UniProtKB-SubCell"/>
</dbReference>
<accession>A0A136IJ24</accession>
<evidence type="ECO:0000313" key="8">
    <source>
        <dbReference type="EMBL" id="KXJ84970.1"/>
    </source>
</evidence>
<organism evidence="8 9">
    <name type="scientific">Microdochium bolleyi</name>
    <dbReference type="NCBI Taxonomy" id="196109"/>
    <lineage>
        <taxon>Eukaryota</taxon>
        <taxon>Fungi</taxon>
        <taxon>Dikarya</taxon>
        <taxon>Ascomycota</taxon>
        <taxon>Pezizomycotina</taxon>
        <taxon>Sordariomycetes</taxon>
        <taxon>Xylariomycetidae</taxon>
        <taxon>Xylariales</taxon>
        <taxon>Microdochiaceae</taxon>
        <taxon>Microdochium</taxon>
    </lineage>
</organism>
<name>A0A136IJ24_9PEZI</name>
<proteinExistence type="inferred from homology"/>
<dbReference type="InterPro" id="IPR052337">
    <property type="entry name" value="SAT4-like"/>
</dbReference>
<dbReference type="Proteomes" id="UP000070501">
    <property type="component" value="Unassembled WGS sequence"/>
</dbReference>
<dbReference type="PANTHER" id="PTHR33048:SF47">
    <property type="entry name" value="INTEGRAL MEMBRANE PROTEIN-RELATED"/>
    <property type="match status" value="1"/>
</dbReference>
<evidence type="ECO:0000256" key="6">
    <source>
        <dbReference type="SAM" id="Phobius"/>
    </source>
</evidence>
<feature type="transmembrane region" description="Helical" evidence="6">
    <location>
        <begin position="6"/>
        <end position="25"/>
    </location>
</feature>
<dbReference type="Pfam" id="PF20684">
    <property type="entry name" value="Fung_rhodopsin"/>
    <property type="match status" value="1"/>
</dbReference>
<dbReference type="EMBL" id="KQ964306">
    <property type="protein sequence ID" value="KXJ84970.1"/>
    <property type="molecule type" value="Genomic_DNA"/>
</dbReference>
<dbReference type="InterPro" id="IPR049326">
    <property type="entry name" value="Rhodopsin_dom_fungi"/>
</dbReference>
<keyword evidence="4 6" id="KW-0472">Membrane</keyword>
<evidence type="ECO:0000259" key="7">
    <source>
        <dbReference type="Pfam" id="PF20684"/>
    </source>
</evidence>
<evidence type="ECO:0000256" key="1">
    <source>
        <dbReference type="ARBA" id="ARBA00004141"/>
    </source>
</evidence>
<keyword evidence="3 6" id="KW-1133">Transmembrane helix</keyword>
<feature type="transmembrane region" description="Helical" evidence="6">
    <location>
        <begin position="77"/>
        <end position="99"/>
    </location>
</feature>
<keyword evidence="9" id="KW-1185">Reference proteome</keyword>
<evidence type="ECO:0000256" key="4">
    <source>
        <dbReference type="ARBA" id="ARBA00023136"/>
    </source>
</evidence>
<sequence length="217" mass="24040">MANLAGHVFTSGVIFLVLTGFFMAIRIWARIFIIRSIGIDDALILFSWWTDFVFNLFTDLSLFIQPIPAMWKLQMPVAKRVGLIAMMSLGLLVTSISVIRIHAVTSIDWTNITYLLAEPLIWSEAEFCALIICSCIPPLRQVARQIPGLNTALGLSTGDSSNRYYGNSRQQGASYRLQSRGSIAYTTKATASKNANRIHSRAYGTSSHVEALRHAVA</sequence>